<feature type="signal peptide" evidence="1">
    <location>
        <begin position="1"/>
        <end position="22"/>
    </location>
</feature>
<dbReference type="EMBL" id="RBIL01000002">
    <property type="protein sequence ID" value="RKQ88281.1"/>
    <property type="molecule type" value="Genomic_DNA"/>
</dbReference>
<dbReference type="PANTHER" id="PTHR40469">
    <property type="entry name" value="SECRETED GLYCOSYL HYDROLASE"/>
    <property type="match status" value="1"/>
</dbReference>
<keyword evidence="3" id="KW-0315">Glutamine amidotransferase</keyword>
<keyword evidence="1" id="KW-0732">Signal</keyword>
<feature type="domain" description="ThuA-like" evidence="2">
    <location>
        <begin position="32"/>
        <end position="243"/>
    </location>
</feature>
<dbReference type="SUPFAM" id="SSF52317">
    <property type="entry name" value="Class I glutamine amidotransferase-like"/>
    <property type="match status" value="1"/>
</dbReference>
<evidence type="ECO:0000256" key="1">
    <source>
        <dbReference type="SAM" id="SignalP"/>
    </source>
</evidence>
<dbReference type="PROSITE" id="PS51257">
    <property type="entry name" value="PROKAR_LIPOPROTEIN"/>
    <property type="match status" value="1"/>
</dbReference>
<reference evidence="3 4" key="1">
    <citation type="submission" date="2018-10" db="EMBL/GenBank/DDBJ databases">
        <title>Genomic Encyclopedia of Archaeal and Bacterial Type Strains, Phase II (KMG-II): from individual species to whole genera.</title>
        <authorList>
            <person name="Goeker M."/>
        </authorList>
    </citation>
    <scope>NUCLEOTIDE SEQUENCE [LARGE SCALE GENOMIC DNA]</scope>
    <source>
        <strain evidence="3 4">DSM 14954</strain>
    </source>
</reference>
<evidence type="ECO:0000259" key="2">
    <source>
        <dbReference type="Pfam" id="PF06283"/>
    </source>
</evidence>
<organism evidence="3 4">
    <name type="scientific">Solirubrobacter pauli</name>
    <dbReference type="NCBI Taxonomy" id="166793"/>
    <lineage>
        <taxon>Bacteria</taxon>
        <taxon>Bacillati</taxon>
        <taxon>Actinomycetota</taxon>
        <taxon>Thermoleophilia</taxon>
        <taxon>Solirubrobacterales</taxon>
        <taxon>Solirubrobacteraceae</taxon>
        <taxon>Solirubrobacter</taxon>
    </lineage>
</organism>
<proteinExistence type="predicted"/>
<comment type="caution">
    <text evidence="3">The sequence shown here is derived from an EMBL/GenBank/DDBJ whole genome shotgun (WGS) entry which is preliminary data.</text>
</comment>
<accession>A0A660L2P9</accession>
<dbReference type="InterPro" id="IPR029010">
    <property type="entry name" value="ThuA-like"/>
</dbReference>
<dbReference type="PANTHER" id="PTHR40469:SF2">
    <property type="entry name" value="GALACTOSE-BINDING DOMAIN-LIKE SUPERFAMILY PROTEIN"/>
    <property type="match status" value="1"/>
</dbReference>
<dbReference type="Proteomes" id="UP000278962">
    <property type="component" value="Unassembled WGS sequence"/>
</dbReference>
<dbReference type="Pfam" id="PF06283">
    <property type="entry name" value="ThuA"/>
    <property type="match status" value="1"/>
</dbReference>
<name>A0A660L2P9_9ACTN</name>
<keyword evidence="4" id="KW-1185">Reference proteome</keyword>
<dbReference type="InterPro" id="IPR029062">
    <property type="entry name" value="Class_I_gatase-like"/>
</dbReference>
<dbReference type="Gene3D" id="3.40.50.880">
    <property type="match status" value="1"/>
</dbReference>
<protein>
    <submittedName>
        <fullName evidence="3">Type 1 glutamine amidotransferase</fullName>
    </submittedName>
</protein>
<gene>
    <name evidence="3" type="ORF">C8N24_6323</name>
</gene>
<keyword evidence="3" id="KW-0808">Transferase</keyword>
<evidence type="ECO:0000313" key="4">
    <source>
        <dbReference type="Proteomes" id="UP000278962"/>
    </source>
</evidence>
<dbReference type="GO" id="GO:0016740">
    <property type="term" value="F:transferase activity"/>
    <property type="evidence" value="ECO:0007669"/>
    <property type="project" value="UniProtKB-KW"/>
</dbReference>
<evidence type="ECO:0000313" key="3">
    <source>
        <dbReference type="EMBL" id="RKQ88281.1"/>
    </source>
</evidence>
<dbReference type="AlphaFoldDB" id="A0A660L2P9"/>
<sequence>MTLRVLFLSLLLTLASACGSQASSGRIADRFRVLVLTETTGYRHDSIPAGVRAIQRLGRTHRFTVDTTGSSSGFTAKRLARYDAVIFLSATGTPVAKRAEQRAFERYIRAGGGYLGIHAASDTRGRWPWYEQLVGARFTRHAPGTARATVKVEDRRAAATEALPAEWTRTDEWYEFDRNPRGRVRVLATVDESSYRGGKMGADHPIAWCHRYDGGRSVYTAMGHTRESFSERRFLAHLKGAIEMAAGRARFDCAP</sequence>
<feature type="chain" id="PRO_5024976604" evidence="1">
    <location>
        <begin position="23"/>
        <end position="255"/>
    </location>
</feature>